<sequence length="396" mass="41669">MGAEMASLAPGRAVGPYDSPMTRCLTRRVVPLCGLLTGLLAGQLPHVTSVAHAQPSPTRPRAVADEIVRQATSARLGNGSSLSDVAALSETDVWAVGQEGIWDVWQNRGVVTRWDGRSWTEVGARGDVTGVGPLRSISAVSATELWVVGDGHDGVPYIGKGGRGGFDRVIVPAVRGGDWLRAVAAQPGRVVTVGSRGGRSLIATGAGSWTATIGPAGALHGVALSGKDGWAVGDTGSRPLVMRLTGSGWKSVSVPAIKGGYLRDVYLQSAKRAVAVGGVFHGEEGIEPLILRWDGKRWTKDELPIAEAELYGVTGDGEGGFWASGYDPARPDEAFLVKFTGRRWEPLRGEPATSQRTVRLQAVTRIGDLTMAVGHVLDKANRYGDLVETFGPAAER</sequence>
<dbReference type="AlphaFoldDB" id="A0A5M3XMH2"/>
<gene>
    <name evidence="1" type="ORF">Aple_048430</name>
</gene>
<evidence type="ECO:0000313" key="1">
    <source>
        <dbReference type="EMBL" id="GES21946.1"/>
    </source>
</evidence>
<reference evidence="1 2" key="1">
    <citation type="submission" date="2019-10" db="EMBL/GenBank/DDBJ databases">
        <title>Whole genome shotgun sequence of Acrocarpospora pleiomorpha NBRC 16267.</title>
        <authorList>
            <person name="Ichikawa N."/>
            <person name="Kimura A."/>
            <person name="Kitahashi Y."/>
            <person name="Komaki H."/>
            <person name="Oguchi A."/>
        </authorList>
    </citation>
    <scope>NUCLEOTIDE SEQUENCE [LARGE SCALE GENOMIC DNA]</scope>
    <source>
        <strain evidence="1 2">NBRC 16267</strain>
    </source>
</reference>
<name>A0A5M3XMH2_9ACTN</name>
<evidence type="ECO:0000313" key="2">
    <source>
        <dbReference type="Proteomes" id="UP000377595"/>
    </source>
</evidence>
<proteinExistence type="predicted"/>
<dbReference type="Proteomes" id="UP000377595">
    <property type="component" value="Unassembled WGS sequence"/>
</dbReference>
<keyword evidence="2" id="KW-1185">Reference proteome</keyword>
<dbReference type="EMBL" id="BLAF01000027">
    <property type="protein sequence ID" value="GES21946.1"/>
    <property type="molecule type" value="Genomic_DNA"/>
</dbReference>
<organism evidence="1 2">
    <name type="scientific">Acrocarpospora pleiomorpha</name>
    <dbReference type="NCBI Taxonomy" id="90975"/>
    <lineage>
        <taxon>Bacteria</taxon>
        <taxon>Bacillati</taxon>
        <taxon>Actinomycetota</taxon>
        <taxon>Actinomycetes</taxon>
        <taxon>Streptosporangiales</taxon>
        <taxon>Streptosporangiaceae</taxon>
        <taxon>Acrocarpospora</taxon>
    </lineage>
</organism>
<accession>A0A5M3XMH2</accession>
<comment type="caution">
    <text evidence="1">The sequence shown here is derived from an EMBL/GenBank/DDBJ whole genome shotgun (WGS) entry which is preliminary data.</text>
</comment>
<protein>
    <submittedName>
        <fullName evidence="1">Uncharacterized protein</fullName>
    </submittedName>
</protein>